<evidence type="ECO:0000256" key="7">
    <source>
        <dbReference type="ARBA" id="ARBA00023237"/>
    </source>
</evidence>
<evidence type="ECO:0000313" key="16">
    <source>
        <dbReference type="Proteomes" id="UP001157439"/>
    </source>
</evidence>
<feature type="signal peptide" evidence="11">
    <location>
        <begin position="1"/>
        <end position="33"/>
    </location>
</feature>
<dbReference type="EMBL" id="BSPO01000003">
    <property type="protein sequence ID" value="GLS84008.1"/>
    <property type="molecule type" value="Genomic_DNA"/>
</dbReference>
<dbReference type="Proteomes" id="UP001157439">
    <property type="component" value="Unassembled WGS sequence"/>
</dbReference>
<evidence type="ECO:0000259" key="12">
    <source>
        <dbReference type="Pfam" id="PF00593"/>
    </source>
</evidence>
<keyword evidence="3 8" id="KW-1134">Transmembrane beta strand</keyword>
<dbReference type="PANTHER" id="PTHR47234">
    <property type="match status" value="1"/>
</dbReference>
<proteinExistence type="inferred from homology"/>
<comment type="similarity">
    <text evidence="8 9">Belongs to the TonB-dependent receptor family.</text>
</comment>
<name>A0AA37TT11_9GAMM</name>
<feature type="region of interest" description="Disordered" evidence="10">
    <location>
        <begin position="514"/>
        <end position="537"/>
    </location>
</feature>
<reference evidence="14 16" key="1">
    <citation type="journal article" date="2014" name="Int. J. Syst. Evol. Microbiol.">
        <title>Complete genome sequence of Corynebacterium casei LMG S-19264T (=DSM 44701T), isolated from a smear-ripened cheese.</title>
        <authorList>
            <consortium name="US DOE Joint Genome Institute (JGI-PGF)"/>
            <person name="Walter F."/>
            <person name="Albersmeier A."/>
            <person name="Kalinowski J."/>
            <person name="Ruckert C."/>
        </authorList>
    </citation>
    <scope>NUCLEOTIDE SEQUENCE [LARGE SCALE GENOMIC DNA]</scope>
    <source>
        <strain evidence="14 16">NBRC 112785</strain>
    </source>
</reference>
<reference evidence="14" key="2">
    <citation type="submission" date="2023-01" db="EMBL/GenBank/DDBJ databases">
        <title>Draft genome sequence of Paraferrimonas haliotis strain NBRC 112785.</title>
        <authorList>
            <person name="Sun Q."/>
            <person name="Mori K."/>
        </authorList>
    </citation>
    <scope>NUCLEOTIDE SEQUENCE</scope>
    <source>
        <strain evidence="14">NBRC 112785</strain>
    </source>
</reference>
<keyword evidence="5 9" id="KW-0798">TonB box</keyword>
<dbReference type="SUPFAM" id="SSF56935">
    <property type="entry name" value="Porins"/>
    <property type="match status" value="1"/>
</dbReference>
<dbReference type="InterPro" id="IPR036942">
    <property type="entry name" value="Beta-barrel_TonB_sf"/>
</dbReference>
<dbReference type="RefSeq" id="WP_095498499.1">
    <property type="nucleotide sequence ID" value="NZ_BSPO01000003.1"/>
</dbReference>
<evidence type="ECO:0000256" key="6">
    <source>
        <dbReference type="ARBA" id="ARBA00023136"/>
    </source>
</evidence>
<comment type="caution">
    <text evidence="14">The sequence shown here is derived from an EMBL/GenBank/DDBJ whole genome shotgun (WGS) entry which is preliminary data.</text>
</comment>
<keyword evidence="4 8" id="KW-0812">Transmembrane</keyword>
<dbReference type="Gene3D" id="2.40.170.20">
    <property type="entry name" value="TonB-dependent receptor, beta-barrel domain"/>
    <property type="match status" value="1"/>
</dbReference>
<evidence type="ECO:0000313" key="15">
    <source>
        <dbReference type="EMBL" id="GLS84008.1"/>
    </source>
</evidence>
<evidence type="ECO:0000259" key="13">
    <source>
        <dbReference type="Pfam" id="PF07715"/>
    </source>
</evidence>
<evidence type="ECO:0000256" key="8">
    <source>
        <dbReference type="PROSITE-ProRule" id="PRU01360"/>
    </source>
</evidence>
<dbReference type="GO" id="GO:0009279">
    <property type="term" value="C:cell outer membrane"/>
    <property type="evidence" value="ECO:0007669"/>
    <property type="project" value="UniProtKB-SubCell"/>
</dbReference>
<protein>
    <submittedName>
        <fullName evidence="14">TonB-dependent receptor</fullName>
    </submittedName>
</protein>
<accession>A0AA37TT11</accession>
<keyword evidence="2 8" id="KW-0813">Transport</keyword>
<evidence type="ECO:0000256" key="3">
    <source>
        <dbReference type="ARBA" id="ARBA00022452"/>
    </source>
</evidence>
<dbReference type="Gene3D" id="2.170.130.10">
    <property type="entry name" value="TonB-dependent receptor, plug domain"/>
    <property type="match status" value="1"/>
</dbReference>
<dbReference type="InterPro" id="IPR012910">
    <property type="entry name" value="Plug_dom"/>
</dbReference>
<dbReference type="InterPro" id="IPR039426">
    <property type="entry name" value="TonB-dep_rcpt-like"/>
</dbReference>
<dbReference type="EMBL" id="BSPO01000003">
    <property type="protein sequence ID" value="GLS83881.1"/>
    <property type="molecule type" value="Genomic_DNA"/>
</dbReference>
<dbReference type="AlphaFoldDB" id="A0AA37TT11"/>
<organism evidence="14 16">
    <name type="scientific">Paraferrimonas haliotis</name>
    <dbReference type="NCBI Taxonomy" id="2013866"/>
    <lineage>
        <taxon>Bacteria</taxon>
        <taxon>Pseudomonadati</taxon>
        <taxon>Pseudomonadota</taxon>
        <taxon>Gammaproteobacteria</taxon>
        <taxon>Alteromonadales</taxon>
        <taxon>Ferrimonadaceae</taxon>
        <taxon>Paraferrimonas</taxon>
    </lineage>
</organism>
<comment type="subcellular location">
    <subcellularLocation>
        <location evidence="1 8">Cell outer membrane</location>
        <topology evidence="1 8">Multi-pass membrane protein</topology>
    </subcellularLocation>
</comment>
<dbReference type="CDD" id="cd01347">
    <property type="entry name" value="ligand_gated_channel"/>
    <property type="match status" value="1"/>
</dbReference>
<evidence type="ECO:0000256" key="10">
    <source>
        <dbReference type="SAM" id="MobiDB-lite"/>
    </source>
</evidence>
<gene>
    <name evidence="14" type="ORF">GCM10007894_18580</name>
    <name evidence="15" type="ORF">GCM10007894_19850</name>
</gene>
<evidence type="ECO:0000256" key="2">
    <source>
        <dbReference type="ARBA" id="ARBA00022448"/>
    </source>
</evidence>
<evidence type="ECO:0000313" key="14">
    <source>
        <dbReference type="EMBL" id="GLS83881.1"/>
    </source>
</evidence>
<feature type="domain" description="TonB-dependent receptor plug" evidence="13">
    <location>
        <begin position="57"/>
        <end position="172"/>
    </location>
</feature>
<keyword evidence="14" id="KW-0675">Receptor</keyword>
<evidence type="ECO:0000256" key="5">
    <source>
        <dbReference type="ARBA" id="ARBA00023077"/>
    </source>
</evidence>
<dbReference type="PANTHER" id="PTHR47234:SF1">
    <property type="entry name" value="TONB-DEPENDENT RECEPTOR"/>
    <property type="match status" value="1"/>
</dbReference>
<keyword evidence="6 8" id="KW-0472">Membrane</keyword>
<evidence type="ECO:0000256" key="1">
    <source>
        <dbReference type="ARBA" id="ARBA00004571"/>
    </source>
</evidence>
<evidence type="ECO:0000256" key="4">
    <source>
        <dbReference type="ARBA" id="ARBA00022692"/>
    </source>
</evidence>
<feature type="chain" id="PRO_5041589063" evidence="11">
    <location>
        <begin position="34"/>
        <end position="890"/>
    </location>
</feature>
<evidence type="ECO:0000256" key="11">
    <source>
        <dbReference type="SAM" id="SignalP"/>
    </source>
</evidence>
<dbReference type="PROSITE" id="PS52016">
    <property type="entry name" value="TONB_DEPENDENT_REC_3"/>
    <property type="match status" value="1"/>
</dbReference>
<dbReference type="Pfam" id="PF00593">
    <property type="entry name" value="TonB_dep_Rec_b-barrel"/>
    <property type="match status" value="1"/>
</dbReference>
<sequence length="890" mass="96664">MATPSLIAKCVKFSLVAAAASAVSAPVAFNAVAEEVANANVERIQVTGSRIQRTDLENATPVTVLSADDMAKQGFTNVQDALESLTATTSAMTGQEVHGFTPAASSISLRGAGANRTLTLINGKRLNQYPKPAGGTNNFVDTSNIPMDAVARIEVLNSGASAIYGADAVGGVVNIILKRDFEGVSLKYRHADTQHGGGGSDRVSLSIGSTGDRGNVSTFLEFTDTAQLRAVDRENFGLHTDKVPHSQYSSYSSYGARIAGLNGAQGYSLDEQTCTDRGFLFLENGICGWDRSKQRDLAPESRRFTSTTSFNYELSDDVLFVGRMDFGEARSITRIESMADDGFDVNVNGNSVTISSVIAGELVTKTYNDKNQALGGDFANLADGDYYYVRRLHEFGNRTTDTKTQNYFFSGGFEGDISDFHWDASANYGKTSLDVQNGGFATQQGVWNHITQGDWGKSYLENFTKDEVAAASYSPFEKADSSLLNVQANLTGTMFEVPAGYVDFAFGAEWSRQDYSSDSDSESKKGTIISTGGSSGQGSRDFWATYLEMIIPVTDTLELNAAARYDRYSDFGGNFTPQLAAEYRPIDDLLVRASVGGIFRAPDMHRVYGDPTAGFNTVVDVKTCVENGGEPGVPNNDDFLDRVCNELHIDVTTGANKDLNPEKGYTANLGVVYSGRKWNASVDLWQWKLDDMVSSISANTAATNPDIYEHMITRDPVTGEIIHINSVAQNLAFQKTTGVDFEAGYGWDLGGLGDLNLHSNGTYFIKSESQANPTNPIVDDYEEGGLPRYRVNANLTWLVADFETTLAGRHISGMKGIQNTSIPGEVPSHTTWNLTSAYNITDSAKLTAGVVNMFDKGPNFDPTYTSWPHYPRHVYNARGREFFVEAEVKF</sequence>
<feature type="domain" description="TonB-dependent receptor-like beta-barrel" evidence="12">
    <location>
        <begin position="368"/>
        <end position="852"/>
    </location>
</feature>
<keyword evidence="16" id="KW-1185">Reference proteome</keyword>
<keyword evidence="11" id="KW-0732">Signal</keyword>
<dbReference type="InterPro" id="IPR000531">
    <property type="entry name" value="Beta-barrel_TonB"/>
</dbReference>
<evidence type="ECO:0000256" key="9">
    <source>
        <dbReference type="RuleBase" id="RU003357"/>
    </source>
</evidence>
<dbReference type="Pfam" id="PF07715">
    <property type="entry name" value="Plug"/>
    <property type="match status" value="1"/>
</dbReference>
<dbReference type="InterPro" id="IPR037066">
    <property type="entry name" value="Plug_dom_sf"/>
</dbReference>
<keyword evidence="7 8" id="KW-0998">Cell outer membrane</keyword>